<organism evidence="11 12">
    <name type="scientific">Peptoniphilus equinus</name>
    <dbReference type="NCBI Taxonomy" id="3016343"/>
    <lineage>
        <taxon>Bacteria</taxon>
        <taxon>Bacillati</taxon>
        <taxon>Bacillota</taxon>
        <taxon>Tissierellia</taxon>
        <taxon>Tissierellales</taxon>
        <taxon>Peptoniphilaceae</taxon>
        <taxon>Peptoniphilus</taxon>
    </lineage>
</organism>
<dbReference type="SMART" id="SM00986">
    <property type="entry name" value="UDG"/>
    <property type="match status" value="1"/>
</dbReference>
<dbReference type="SUPFAM" id="SSF52141">
    <property type="entry name" value="Uracil-DNA glycosylase-like"/>
    <property type="match status" value="1"/>
</dbReference>
<evidence type="ECO:0000256" key="1">
    <source>
        <dbReference type="ARBA" id="ARBA00001400"/>
    </source>
</evidence>
<dbReference type="RefSeq" id="WP_271191663.1">
    <property type="nucleotide sequence ID" value="NZ_CP115667.1"/>
</dbReference>
<comment type="similarity">
    <text evidence="3 9">Belongs to the uracil-DNA glycosylase (UDG) superfamily. UNG family.</text>
</comment>
<keyword evidence="7 9" id="KW-0378">Hydrolase</keyword>
<protein>
    <recommendedName>
        <fullName evidence="5 9">Uracil-DNA glycosylase</fullName>
        <shortName evidence="9">UDG</shortName>
        <ecNumber evidence="4 9">3.2.2.27</ecNumber>
    </recommendedName>
</protein>
<dbReference type="NCBIfam" id="NF003589">
    <property type="entry name" value="PRK05254.1-2"/>
    <property type="match status" value="1"/>
</dbReference>
<dbReference type="NCBIfam" id="NF003591">
    <property type="entry name" value="PRK05254.1-4"/>
    <property type="match status" value="1"/>
</dbReference>
<feature type="domain" description="Uracil-DNA glycosylase-like" evidence="10">
    <location>
        <begin position="49"/>
        <end position="209"/>
    </location>
</feature>
<dbReference type="NCBIfam" id="TIGR00628">
    <property type="entry name" value="ung"/>
    <property type="match status" value="1"/>
</dbReference>
<dbReference type="SMART" id="SM00987">
    <property type="entry name" value="UreE_C"/>
    <property type="match status" value="1"/>
</dbReference>
<evidence type="ECO:0000313" key="12">
    <source>
        <dbReference type="Proteomes" id="UP001210339"/>
    </source>
</evidence>
<comment type="subcellular location">
    <subcellularLocation>
        <location evidence="9">Cytoplasm</location>
    </subcellularLocation>
</comment>
<comment type="function">
    <text evidence="2 9">Excises uracil residues from the DNA which can arise as a result of misincorporation of dUMP residues by DNA polymerase or due to deamination of cytosine.</text>
</comment>
<gene>
    <name evidence="9" type="primary">ung</name>
    <name evidence="11" type="ORF">O6R05_00805</name>
</gene>
<evidence type="ECO:0000256" key="2">
    <source>
        <dbReference type="ARBA" id="ARBA00002631"/>
    </source>
</evidence>
<keyword evidence="6 9" id="KW-0227">DNA damage</keyword>
<evidence type="ECO:0000259" key="10">
    <source>
        <dbReference type="SMART" id="SM00986"/>
    </source>
</evidence>
<reference evidence="11 12" key="1">
    <citation type="submission" date="2023-01" db="EMBL/GenBank/DDBJ databases">
        <authorList>
            <person name="Lee S.H."/>
            <person name="Jung H.S."/>
            <person name="Yun J.U."/>
        </authorList>
    </citation>
    <scope>NUCLEOTIDE SEQUENCE [LARGE SCALE GENOMIC DNA]</scope>
    <source>
        <strain evidence="11 12">CBA3646</strain>
    </source>
</reference>
<name>A0ABY7QTM4_9FIRM</name>
<evidence type="ECO:0000256" key="8">
    <source>
        <dbReference type="ARBA" id="ARBA00023204"/>
    </source>
</evidence>
<keyword evidence="9" id="KW-0963">Cytoplasm</keyword>
<dbReference type="NCBIfam" id="NF003592">
    <property type="entry name" value="PRK05254.1-5"/>
    <property type="match status" value="1"/>
</dbReference>
<evidence type="ECO:0000313" key="11">
    <source>
        <dbReference type="EMBL" id="WBW50132.1"/>
    </source>
</evidence>
<dbReference type="NCBIfam" id="NF003588">
    <property type="entry name" value="PRK05254.1-1"/>
    <property type="match status" value="1"/>
</dbReference>
<dbReference type="InterPro" id="IPR005122">
    <property type="entry name" value="Uracil-DNA_glycosylase-like"/>
</dbReference>
<dbReference type="EMBL" id="CP115667">
    <property type="protein sequence ID" value="WBW50132.1"/>
    <property type="molecule type" value="Genomic_DNA"/>
</dbReference>
<feature type="active site" description="Proton acceptor" evidence="9">
    <location>
        <position position="64"/>
    </location>
</feature>
<dbReference type="GO" id="GO:0004844">
    <property type="term" value="F:uracil DNA N-glycosylase activity"/>
    <property type="evidence" value="ECO:0007669"/>
    <property type="project" value="UniProtKB-EC"/>
</dbReference>
<dbReference type="PANTHER" id="PTHR11264">
    <property type="entry name" value="URACIL-DNA GLYCOSYLASE"/>
    <property type="match status" value="1"/>
</dbReference>
<keyword evidence="12" id="KW-1185">Reference proteome</keyword>
<accession>A0ABY7QTM4</accession>
<dbReference type="Proteomes" id="UP001210339">
    <property type="component" value="Chromosome"/>
</dbReference>
<dbReference type="Gene3D" id="3.40.470.10">
    <property type="entry name" value="Uracil-DNA glycosylase-like domain"/>
    <property type="match status" value="1"/>
</dbReference>
<comment type="catalytic activity">
    <reaction evidence="1 9">
        <text>Hydrolyzes single-stranded DNA or mismatched double-stranded DNA and polynucleotides, releasing free uracil.</text>
        <dbReference type="EC" id="3.2.2.27"/>
    </reaction>
</comment>
<dbReference type="CDD" id="cd10027">
    <property type="entry name" value="UDG-F1-like"/>
    <property type="match status" value="1"/>
</dbReference>
<evidence type="ECO:0000256" key="9">
    <source>
        <dbReference type="HAMAP-Rule" id="MF_00148"/>
    </source>
</evidence>
<proteinExistence type="inferred from homology"/>
<sequence length="225" mass="25729">MKVFHNSWDDLLKEEFQKDYYKNLRELLVDEYRHYTIFPPARQLFYAFDLTPYEDVRCVILGQDPYHNIGQAEGLAFSVKQGVRVPPSLQNIYKELEADLGITPPHHGSLIDWAKSGVLLLNTTLSVRAHEPMSHAKIGWELFTDAVIRLIDRKADPVVFILWGAHAGTKAALIKNPKHLIIKSPHPSPLSAHRGFFGSKPFSRTNDFLVQSGQAPIDWRIYDNQ</sequence>
<evidence type="ECO:0000256" key="5">
    <source>
        <dbReference type="ARBA" id="ARBA00018429"/>
    </source>
</evidence>
<keyword evidence="8 9" id="KW-0234">DNA repair</keyword>
<dbReference type="Pfam" id="PF03167">
    <property type="entry name" value="UDG"/>
    <property type="match status" value="1"/>
</dbReference>
<evidence type="ECO:0000256" key="3">
    <source>
        <dbReference type="ARBA" id="ARBA00008184"/>
    </source>
</evidence>
<evidence type="ECO:0000256" key="7">
    <source>
        <dbReference type="ARBA" id="ARBA00022801"/>
    </source>
</evidence>
<dbReference type="HAMAP" id="MF_00148">
    <property type="entry name" value="UDG"/>
    <property type="match status" value="1"/>
</dbReference>
<dbReference type="PANTHER" id="PTHR11264:SF0">
    <property type="entry name" value="URACIL-DNA GLYCOSYLASE"/>
    <property type="match status" value="1"/>
</dbReference>
<dbReference type="EC" id="3.2.2.27" evidence="4 9"/>
<dbReference type="InterPro" id="IPR002043">
    <property type="entry name" value="UDG_fam1"/>
</dbReference>
<dbReference type="InterPro" id="IPR036895">
    <property type="entry name" value="Uracil-DNA_glycosylase-like_sf"/>
</dbReference>
<evidence type="ECO:0000256" key="6">
    <source>
        <dbReference type="ARBA" id="ARBA00022763"/>
    </source>
</evidence>
<keyword evidence="11" id="KW-0326">Glycosidase</keyword>
<evidence type="ECO:0000256" key="4">
    <source>
        <dbReference type="ARBA" id="ARBA00012030"/>
    </source>
</evidence>